<organism evidence="2 3">
    <name type="scientific">Cerrena zonata</name>
    <dbReference type="NCBI Taxonomy" id="2478898"/>
    <lineage>
        <taxon>Eukaryota</taxon>
        <taxon>Fungi</taxon>
        <taxon>Dikarya</taxon>
        <taxon>Basidiomycota</taxon>
        <taxon>Agaricomycotina</taxon>
        <taxon>Agaricomycetes</taxon>
        <taxon>Polyporales</taxon>
        <taxon>Cerrenaceae</taxon>
        <taxon>Cerrena</taxon>
    </lineage>
</organism>
<keyword evidence="3" id="KW-1185">Reference proteome</keyword>
<comment type="caution">
    <text evidence="2">The sequence shown here is derived from an EMBL/GenBank/DDBJ whole genome shotgun (WGS) entry which is preliminary data.</text>
</comment>
<gene>
    <name evidence="2" type="ORF">QCA50_002421</name>
</gene>
<reference evidence="2 3" key="1">
    <citation type="submission" date="2022-09" db="EMBL/GenBank/DDBJ databases">
        <authorList>
            <person name="Palmer J.M."/>
        </authorList>
    </citation>
    <scope>NUCLEOTIDE SEQUENCE [LARGE SCALE GENOMIC DNA]</scope>
    <source>
        <strain evidence="2 3">DSM 7382</strain>
    </source>
</reference>
<evidence type="ECO:0000256" key="1">
    <source>
        <dbReference type="SAM" id="MobiDB-lite"/>
    </source>
</evidence>
<feature type="region of interest" description="Disordered" evidence="1">
    <location>
        <begin position="1"/>
        <end position="23"/>
    </location>
</feature>
<dbReference type="EMBL" id="JASBNA010000002">
    <property type="protein sequence ID" value="KAK7695231.1"/>
    <property type="molecule type" value="Genomic_DNA"/>
</dbReference>
<evidence type="ECO:0000313" key="2">
    <source>
        <dbReference type="EMBL" id="KAK7695231.1"/>
    </source>
</evidence>
<sequence>MMGEAGERHISNGEVGRDGRRTKLDSYQSSVRYEFGRVFRVVVNPESKGRNEGTLDGCELESSEWLQRGLTALAGSVVAVADDERAVCLRLTRLARDLSDSTLVRRSSWLRLSG</sequence>
<name>A0AAW0GRG1_9APHY</name>
<dbReference type="Proteomes" id="UP001385951">
    <property type="component" value="Unassembled WGS sequence"/>
</dbReference>
<dbReference type="AlphaFoldDB" id="A0AAW0GRG1"/>
<accession>A0AAW0GRG1</accession>
<evidence type="ECO:0000313" key="3">
    <source>
        <dbReference type="Proteomes" id="UP001385951"/>
    </source>
</evidence>
<proteinExistence type="predicted"/>
<protein>
    <submittedName>
        <fullName evidence="2">Uncharacterized protein</fullName>
    </submittedName>
</protein>